<dbReference type="Proteomes" id="UP000827787">
    <property type="component" value="Segment"/>
</dbReference>
<accession>A0AAE7XHW4</accession>
<evidence type="ECO:0000313" key="1">
    <source>
        <dbReference type="EMBL" id="QZE56362.1"/>
    </source>
</evidence>
<name>A0AAE7XHW4_9CAUD</name>
<keyword evidence="2" id="KW-1185">Reference proteome</keyword>
<dbReference type="EMBL" id="MZ443770">
    <property type="protein sequence ID" value="QZE56362.1"/>
    <property type="molecule type" value="Genomic_DNA"/>
</dbReference>
<gene>
    <name evidence="1" type="ORF">pEaSNUABM3_00165</name>
</gene>
<proteinExistence type="predicted"/>
<organism evidence="1 2">
    <name type="scientific">Erwinia phage pEa_SNUABM_3</name>
    <dbReference type="NCBI Taxonomy" id="2869552"/>
    <lineage>
        <taxon>Viruses</taxon>
        <taxon>Duplodnaviria</taxon>
        <taxon>Heunggongvirae</taxon>
        <taxon>Uroviricota</taxon>
        <taxon>Caudoviricetes</taxon>
        <taxon>Alexandravirus</taxon>
        <taxon>Alexandravirus SNUABM3</taxon>
    </lineage>
</organism>
<reference evidence="1 2" key="1">
    <citation type="submission" date="2021-06" db="EMBL/GenBank/DDBJ databases">
        <title>Complete genome sequence of Erwinia phage pEa_SNUABM_03.</title>
        <authorList>
            <person name="Kim S.G."/>
            <person name="Park S.C."/>
        </authorList>
    </citation>
    <scope>NUCLEOTIDE SEQUENCE [LARGE SCALE GENOMIC DNA]</scope>
</reference>
<protein>
    <submittedName>
        <fullName evidence="1">Uncharacterized protein</fullName>
    </submittedName>
</protein>
<evidence type="ECO:0000313" key="2">
    <source>
        <dbReference type="Proteomes" id="UP000827787"/>
    </source>
</evidence>
<sequence length="112" mass="12784">MQYSTVYDLNLPDVLARRVVDAIEAHMNNMCKRYERDSKAKPVIEDFVVAGVLHLPNVVLFESIQAEIVPQSVDSKFAELYPGYGHRSLPDFKRMEVKFKVVQEVLASVNTQ</sequence>